<dbReference type="Proteomes" id="UP001597297">
    <property type="component" value="Unassembled WGS sequence"/>
</dbReference>
<dbReference type="RefSeq" id="WP_377093294.1">
    <property type="nucleotide sequence ID" value="NZ_JBHSJM010000001.1"/>
</dbReference>
<feature type="compositionally biased region" description="Low complexity" evidence="1">
    <location>
        <begin position="38"/>
        <end position="61"/>
    </location>
</feature>
<evidence type="ECO:0000256" key="1">
    <source>
        <dbReference type="SAM" id="MobiDB-lite"/>
    </source>
</evidence>
<protein>
    <recommendedName>
        <fullName evidence="4">Lipoprotein</fullName>
    </recommendedName>
</protein>
<feature type="region of interest" description="Disordered" evidence="1">
    <location>
        <begin position="38"/>
        <end position="116"/>
    </location>
</feature>
<name>A0ABW5EBL6_9BACT</name>
<accession>A0ABW5EBL6</accession>
<sequence>MNLRLLILIPLIGSLVSCDALNEPVYYDSHGQAAAQPQLVQAPVAPDQASPAPAPSYSNAPATPPVKRVHSSHQSPPSSPFMQPDVLGLPAQEDLKETSSATPRSDSSGGLTVPSR</sequence>
<evidence type="ECO:0000313" key="2">
    <source>
        <dbReference type="EMBL" id="MFD2277784.1"/>
    </source>
</evidence>
<evidence type="ECO:0000313" key="3">
    <source>
        <dbReference type="Proteomes" id="UP001597297"/>
    </source>
</evidence>
<organism evidence="2 3">
    <name type="scientific">Rubritalea spongiae</name>
    <dbReference type="NCBI Taxonomy" id="430797"/>
    <lineage>
        <taxon>Bacteria</taxon>
        <taxon>Pseudomonadati</taxon>
        <taxon>Verrucomicrobiota</taxon>
        <taxon>Verrucomicrobiia</taxon>
        <taxon>Verrucomicrobiales</taxon>
        <taxon>Rubritaleaceae</taxon>
        <taxon>Rubritalea</taxon>
    </lineage>
</organism>
<proteinExistence type="predicted"/>
<dbReference type="PROSITE" id="PS51257">
    <property type="entry name" value="PROKAR_LIPOPROTEIN"/>
    <property type="match status" value="1"/>
</dbReference>
<keyword evidence="3" id="KW-1185">Reference proteome</keyword>
<gene>
    <name evidence="2" type="ORF">ACFSQZ_15045</name>
</gene>
<feature type="compositionally biased region" description="Polar residues" evidence="1">
    <location>
        <begin position="98"/>
        <end position="116"/>
    </location>
</feature>
<comment type="caution">
    <text evidence="2">The sequence shown here is derived from an EMBL/GenBank/DDBJ whole genome shotgun (WGS) entry which is preliminary data.</text>
</comment>
<dbReference type="EMBL" id="JBHUJC010000046">
    <property type="protein sequence ID" value="MFD2277784.1"/>
    <property type="molecule type" value="Genomic_DNA"/>
</dbReference>
<reference evidence="3" key="1">
    <citation type="journal article" date="2019" name="Int. J. Syst. Evol. Microbiol.">
        <title>The Global Catalogue of Microorganisms (GCM) 10K type strain sequencing project: providing services to taxonomists for standard genome sequencing and annotation.</title>
        <authorList>
            <consortium name="The Broad Institute Genomics Platform"/>
            <consortium name="The Broad Institute Genome Sequencing Center for Infectious Disease"/>
            <person name="Wu L."/>
            <person name="Ma J."/>
        </authorList>
    </citation>
    <scope>NUCLEOTIDE SEQUENCE [LARGE SCALE GENOMIC DNA]</scope>
    <source>
        <strain evidence="3">JCM 16545</strain>
    </source>
</reference>
<evidence type="ECO:0008006" key="4">
    <source>
        <dbReference type="Google" id="ProtNLM"/>
    </source>
</evidence>